<gene>
    <name evidence="17" type="primary">carB</name>
    <name evidence="17" type="ORF">C0V70_08880</name>
</gene>
<dbReference type="SMART" id="SM00851">
    <property type="entry name" value="MGS"/>
    <property type="match status" value="1"/>
</dbReference>
<dbReference type="GO" id="GO:0006526">
    <property type="term" value="P:L-arginine biosynthetic process"/>
    <property type="evidence" value="ECO:0007669"/>
    <property type="project" value="UniProtKB-KW"/>
</dbReference>
<dbReference type="Gene3D" id="3.40.50.20">
    <property type="match status" value="2"/>
</dbReference>
<dbReference type="InterPro" id="IPR036914">
    <property type="entry name" value="MGS-like_dom_sf"/>
</dbReference>
<dbReference type="InterPro" id="IPR005479">
    <property type="entry name" value="CPAse_ATP-bd"/>
</dbReference>
<dbReference type="Gene3D" id="3.40.50.1380">
    <property type="entry name" value="Methylglyoxal synthase-like domain"/>
    <property type="match status" value="1"/>
</dbReference>
<dbReference type="InterPro" id="IPR005480">
    <property type="entry name" value="CPSase_lsu_oligo"/>
</dbReference>
<keyword evidence="4" id="KW-0055">Arginine biosynthesis</keyword>
<dbReference type="PROSITE" id="PS50975">
    <property type="entry name" value="ATP_GRASP"/>
    <property type="match status" value="2"/>
</dbReference>
<comment type="cofactor">
    <cofactor evidence="1">
        <name>Mn(2+)</name>
        <dbReference type="ChEBI" id="CHEBI:29035"/>
    </cofactor>
</comment>
<dbReference type="Pfam" id="PF25596">
    <property type="entry name" value="CPSase_L_D1"/>
    <property type="match status" value="2"/>
</dbReference>
<dbReference type="Pfam" id="PF02787">
    <property type="entry name" value="CPSase_L_D3"/>
    <property type="match status" value="1"/>
</dbReference>
<dbReference type="GO" id="GO:0005737">
    <property type="term" value="C:cytoplasm"/>
    <property type="evidence" value="ECO:0007669"/>
    <property type="project" value="TreeGrafter"/>
</dbReference>
<comment type="pathway">
    <text evidence="2">Amino-acid biosynthesis; L-arginine biosynthesis; carbamoyl phosphate from bicarbonate: step 1/1.</text>
</comment>
<dbReference type="GO" id="GO:0005524">
    <property type="term" value="F:ATP binding"/>
    <property type="evidence" value="ECO:0007669"/>
    <property type="project" value="UniProtKB-UniRule"/>
</dbReference>
<comment type="similarity">
    <text evidence="3">Belongs to the CarB family.</text>
</comment>
<evidence type="ECO:0000256" key="12">
    <source>
        <dbReference type="ARBA" id="ARBA00022975"/>
    </source>
</evidence>
<dbReference type="GO" id="GO:0004088">
    <property type="term" value="F:carbamoyl-phosphate synthase (glutamine-hydrolyzing) activity"/>
    <property type="evidence" value="ECO:0007669"/>
    <property type="project" value="UniProtKB-EC"/>
</dbReference>
<dbReference type="EC" id="6.3.5.5" evidence="17"/>
<dbReference type="CDD" id="cd01744">
    <property type="entry name" value="GATase1_CPSase"/>
    <property type="match status" value="1"/>
</dbReference>
<keyword evidence="8" id="KW-0677">Repeat</keyword>
<dbReference type="Pfam" id="PF02142">
    <property type="entry name" value="MGS"/>
    <property type="match status" value="1"/>
</dbReference>
<dbReference type="SMART" id="SM01096">
    <property type="entry name" value="CPSase_L_D3"/>
    <property type="match status" value="1"/>
</dbReference>
<evidence type="ECO:0000256" key="5">
    <source>
        <dbReference type="ARBA" id="ARBA00022598"/>
    </source>
</evidence>
<evidence type="ECO:0000313" key="17">
    <source>
        <dbReference type="EMBL" id="AUN98217.1"/>
    </source>
</evidence>
<sequence length="1474" mass="165173">MEKSFNRSLKQSIAYLHFEDGTTFKGYVNRKNSDPDLVKGIWGEAAFTTGMSGYQETITDPSFLGQHIIFTNAHIGNYEHNETVMQSKKTHATVIIARNFSHNHFLENIEVPLFSGVDTRKLVRYLTSGKSKSHKSVLTFSEEVPAKSVFESARLKTDDLPLVSQASPIVHIPGDNPIVVMNYGIKQAIIDQLMALKMPLVSLPHNADLATIKKYNPRLIFLSNGPGDPRNFTKEIEVVREMFTLNIPVRAICLGHQLIALALGIKIIKLPFGQRGANHPVIDHITNKIVITSQNHGYAIETESFNKMRMENPLKRELFIQYTSLFDDSIEGIASSDHFVKSVQFHPEANPGPHDAHEFFHEVKAFLEEKNQYPIDTKRLHAFNKLTNRIKKPTLYKRILLIGSGPIKIGQASEFDYSGTQALKSLKEEGIDVVLLNSNPATIMTDPEMCARTYIEPITKETIKKIILKEKVDAVLSTMGGQTALNLCVELEEENFLKEHNVALLGANVDTIKKTEDRALFARELDKLGYQTGKRFTANSEAEALEMAKSVVQFPLIIRRDFALGGKGAALVWNTDELKEVFTSDIKFPVTMEKSLVGQKEIELEVMVDCERNGVIICSIENVDPCGVHTGDSITVAPAMTISDRCMQQLRTMTLTIAKHMGVVAGGANVQFAINPDNEDDIVVIEMNPRVSRSSALASKATGYPIAKISALLSIGYTLKEILNDITKASPVAFEPTLDYVALKIPIFPFSKFPSSSQTLGPQMRSVGEVLALGGSFNEAFMKALRALEMGLEVPSLSQLKTVPVELSREYITLRLKTPSELSLLTVLEALRIGMTKEEIFSLSKITPWFIDQMALVVEAEKTLKHDTANSHVHKDINMEREEFLNLKKIGFSDKHLAFMMNRSQKEILEYRFKQNIFPVYKAVDTCSGEFLAETPYFYSTYAEENEAESLSKKGKSVAILGSGPNRIGQGIEFDYSCVKSCERLKEKGIQSIMINSNPETVSTDYDSSNRLYLSPLYSEDLFDILKNENPFGVIASFSGQTGIQLREHLEKSFRQDFFKINFLGPTWEILELTEDRKLFGEVTRKTKLAQTQSREVSGYKNLVNAMVDIGFPVIIRPSYVIGGESMYIFYGHDELNELPKAFKDQLQSATAVFQVENYLENAIEYDVDLVRDQYGNFCFTVCEHIEYAGVHSGDSGMITPPVILTQKNYEELKTISYALADALKIVGPINFQFAIKDGKIYCIEANPRGSRTLPFLSKAYNISLPKIATDAMLGEKIETIEQPLSGFFSVKQSTFPFDRFVQDNILLGPKMRSTGETMGIDRDKETAILKSYQGNYPKLSEKGLILMSLADNSKELILPYLKSLHKIGYKFIATRGTCEYIKKQGIPCELVMKLDEKGLTILEALKDENMKMVFNTPQNQGQSQNDGEHIRNSAIQYAIPCFTRPENIRAVAMALIGTDDLEVKPLALQEMNF</sequence>
<evidence type="ECO:0000256" key="11">
    <source>
        <dbReference type="ARBA" id="ARBA00022842"/>
    </source>
</evidence>
<comment type="catalytic activity">
    <reaction evidence="14">
        <text>hydrogencarbonate + NH4(+) + 2 ATP = carbamoyl phosphate + 2 ADP + phosphate + 2 H(+)</text>
        <dbReference type="Rhea" id="RHEA:18029"/>
        <dbReference type="ChEBI" id="CHEBI:15378"/>
        <dbReference type="ChEBI" id="CHEBI:17544"/>
        <dbReference type="ChEBI" id="CHEBI:28938"/>
        <dbReference type="ChEBI" id="CHEBI:30616"/>
        <dbReference type="ChEBI" id="CHEBI:43474"/>
        <dbReference type="ChEBI" id="CHEBI:58228"/>
        <dbReference type="ChEBI" id="CHEBI:456216"/>
        <dbReference type="EC" id="6.3.4.16"/>
    </reaction>
</comment>
<dbReference type="PANTHER" id="PTHR11405:SF53">
    <property type="entry name" value="CARBAMOYL-PHOSPHATE SYNTHASE [AMMONIA], MITOCHONDRIAL"/>
    <property type="match status" value="1"/>
</dbReference>
<dbReference type="SUPFAM" id="SSF56059">
    <property type="entry name" value="Glutathione synthetase ATP-binding domain-like"/>
    <property type="match status" value="2"/>
</dbReference>
<dbReference type="NCBIfam" id="NF009455">
    <property type="entry name" value="PRK12815.1"/>
    <property type="match status" value="1"/>
</dbReference>
<organism evidence="17 18">
    <name type="scientific">Bacteriovorax stolpii</name>
    <name type="common">Bdellovibrio stolpii</name>
    <dbReference type="NCBI Taxonomy" id="960"/>
    <lineage>
        <taxon>Bacteria</taxon>
        <taxon>Pseudomonadati</taxon>
        <taxon>Bdellovibrionota</taxon>
        <taxon>Bacteriovoracia</taxon>
        <taxon>Bacteriovoracales</taxon>
        <taxon>Bacteriovoracaceae</taxon>
        <taxon>Bacteriovorax</taxon>
    </lineage>
</organism>
<dbReference type="Pfam" id="PF02786">
    <property type="entry name" value="CPSase_L_D2"/>
    <property type="match status" value="2"/>
</dbReference>
<dbReference type="InterPro" id="IPR036897">
    <property type="entry name" value="CarbamoylP_synth_lsu_oligo_sf"/>
</dbReference>
<dbReference type="InterPro" id="IPR035686">
    <property type="entry name" value="CPSase_GATase1"/>
</dbReference>
<dbReference type="InterPro" id="IPR011607">
    <property type="entry name" value="MGS-like_dom"/>
</dbReference>
<evidence type="ECO:0000256" key="2">
    <source>
        <dbReference type="ARBA" id="ARBA00005077"/>
    </source>
</evidence>
<dbReference type="NCBIfam" id="TIGR01369">
    <property type="entry name" value="CPSaseII_lrg"/>
    <property type="match status" value="1"/>
</dbReference>
<dbReference type="GO" id="GO:0004087">
    <property type="term" value="F:carbamoyl-phosphate synthase (ammonia) activity"/>
    <property type="evidence" value="ECO:0007669"/>
    <property type="project" value="UniProtKB-EC"/>
</dbReference>
<dbReference type="InterPro" id="IPR006275">
    <property type="entry name" value="CPSase_lsu"/>
</dbReference>
<dbReference type="Gene3D" id="1.10.1030.10">
    <property type="entry name" value="Carbamoyl-phosphate synthetase, large subunit oligomerisation domain"/>
    <property type="match status" value="1"/>
</dbReference>
<keyword evidence="7" id="KW-0479">Metal-binding</keyword>
<dbReference type="SUPFAM" id="SSF52335">
    <property type="entry name" value="Methylglyoxal synthase-like"/>
    <property type="match status" value="1"/>
</dbReference>
<dbReference type="InterPro" id="IPR011761">
    <property type="entry name" value="ATP-grasp"/>
</dbReference>
<evidence type="ECO:0000256" key="3">
    <source>
        <dbReference type="ARBA" id="ARBA00009799"/>
    </source>
</evidence>
<dbReference type="InterPro" id="IPR013815">
    <property type="entry name" value="ATP_grasp_subdomain_1"/>
</dbReference>
<dbReference type="PROSITE" id="PS51273">
    <property type="entry name" value="GATASE_TYPE_1"/>
    <property type="match status" value="1"/>
</dbReference>
<evidence type="ECO:0000256" key="4">
    <source>
        <dbReference type="ARBA" id="ARBA00022571"/>
    </source>
</evidence>
<dbReference type="EMBL" id="CP025704">
    <property type="protein sequence ID" value="AUN98217.1"/>
    <property type="molecule type" value="Genomic_DNA"/>
</dbReference>
<keyword evidence="10 16" id="KW-0067">ATP-binding</keyword>
<keyword evidence="12" id="KW-0665">Pyrimidine biosynthesis</keyword>
<dbReference type="NCBIfam" id="NF003671">
    <property type="entry name" value="PRK05294.1"/>
    <property type="match status" value="1"/>
</dbReference>
<dbReference type="FunFam" id="1.10.1030.10:FF:000002">
    <property type="entry name" value="Carbamoyl-phosphate synthase large chain"/>
    <property type="match status" value="1"/>
</dbReference>
<dbReference type="InterPro" id="IPR017926">
    <property type="entry name" value="GATASE"/>
</dbReference>
<evidence type="ECO:0000256" key="7">
    <source>
        <dbReference type="ARBA" id="ARBA00022723"/>
    </source>
</evidence>
<dbReference type="InterPro" id="IPR002474">
    <property type="entry name" value="CarbamoylP_synth_ssu_N"/>
</dbReference>
<dbReference type="Pfam" id="PF00117">
    <property type="entry name" value="GATase"/>
    <property type="match status" value="1"/>
</dbReference>
<protein>
    <submittedName>
        <fullName evidence="17">Carbamoyl phosphate synthase large subunit</fullName>
        <ecNumber evidence="17">6.3.5.5</ecNumber>
    </submittedName>
</protein>
<dbReference type="PANTHER" id="PTHR11405">
    <property type="entry name" value="CARBAMOYLTRANSFERASE FAMILY MEMBER"/>
    <property type="match status" value="1"/>
</dbReference>
<dbReference type="NCBIfam" id="NF009475">
    <property type="entry name" value="PRK12838.1"/>
    <property type="match status" value="1"/>
</dbReference>
<keyword evidence="11" id="KW-0460">Magnesium</keyword>
<evidence type="ECO:0000256" key="15">
    <source>
        <dbReference type="ARBA" id="ARBA00048816"/>
    </source>
</evidence>
<dbReference type="Gene3D" id="3.50.30.20">
    <property type="entry name" value="Carbamoyl-phosphate synthase small subunit, N-terminal domain"/>
    <property type="match status" value="1"/>
</dbReference>
<dbReference type="InterPro" id="IPR036480">
    <property type="entry name" value="CarbP_synth_ssu_N_sf"/>
</dbReference>
<evidence type="ECO:0000256" key="16">
    <source>
        <dbReference type="PROSITE-ProRule" id="PRU00409"/>
    </source>
</evidence>
<evidence type="ECO:0000256" key="13">
    <source>
        <dbReference type="ARBA" id="ARBA00023211"/>
    </source>
</evidence>
<dbReference type="InterPro" id="IPR016185">
    <property type="entry name" value="PreATP-grasp_dom_sf"/>
</dbReference>
<name>A0A2K9NRV4_BACTC</name>
<dbReference type="SUPFAM" id="SSF48108">
    <property type="entry name" value="Carbamoyl phosphate synthetase, large subunit connection domain"/>
    <property type="match status" value="1"/>
</dbReference>
<dbReference type="Proteomes" id="UP000235584">
    <property type="component" value="Chromosome"/>
</dbReference>
<dbReference type="InterPro" id="IPR029062">
    <property type="entry name" value="Class_I_gatase-like"/>
</dbReference>
<dbReference type="SUPFAM" id="SSF52440">
    <property type="entry name" value="PreATP-grasp domain"/>
    <property type="match status" value="2"/>
</dbReference>
<dbReference type="RefSeq" id="WP_102243508.1">
    <property type="nucleotide sequence ID" value="NZ_CP025704.1"/>
</dbReference>
<evidence type="ECO:0000256" key="14">
    <source>
        <dbReference type="ARBA" id="ARBA00047359"/>
    </source>
</evidence>
<dbReference type="FunFam" id="3.30.470.20:FF:000026">
    <property type="entry name" value="Carbamoyl-phosphate synthase large chain"/>
    <property type="match status" value="2"/>
</dbReference>
<evidence type="ECO:0000256" key="1">
    <source>
        <dbReference type="ARBA" id="ARBA00001936"/>
    </source>
</evidence>
<dbReference type="GO" id="GO:0046872">
    <property type="term" value="F:metal ion binding"/>
    <property type="evidence" value="ECO:0007669"/>
    <property type="project" value="UniProtKB-KW"/>
</dbReference>
<dbReference type="PRINTS" id="PR00096">
    <property type="entry name" value="GATASE"/>
</dbReference>
<keyword evidence="9 16" id="KW-0547">Nucleotide-binding</keyword>
<dbReference type="Gene3D" id="3.40.50.880">
    <property type="match status" value="1"/>
</dbReference>
<dbReference type="InterPro" id="IPR058047">
    <property type="entry name" value="CPSase_preATP-grasp"/>
</dbReference>
<dbReference type="InterPro" id="IPR005483">
    <property type="entry name" value="CPSase_dom"/>
</dbReference>
<dbReference type="Pfam" id="PF00988">
    <property type="entry name" value="CPSase_sm_chain"/>
    <property type="match status" value="1"/>
</dbReference>
<evidence type="ECO:0000313" key="18">
    <source>
        <dbReference type="Proteomes" id="UP000235584"/>
    </source>
</evidence>
<dbReference type="PRINTS" id="PR00098">
    <property type="entry name" value="CPSASE"/>
</dbReference>
<comment type="catalytic activity">
    <reaction evidence="15">
        <text>hydrogencarbonate + L-glutamine + 2 ATP + H2O = carbamoyl phosphate + L-glutamate + 2 ADP + phosphate + 2 H(+)</text>
        <dbReference type="Rhea" id="RHEA:18633"/>
        <dbReference type="ChEBI" id="CHEBI:15377"/>
        <dbReference type="ChEBI" id="CHEBI:15378"/>
        <dbReference type="ChEBI" id="CHEBI:17544"/>
        <dbReference type="ChEBI" id="CHEBI:29985"/>
        <dbReference type="ChEBI" id="CHEBI:30616"/>
        <dbReference type="ChEBI" id="CHEBI:43474"/>
        <dbReference type="ChEBI" id="CHEBI:58228"/>
        <dbReference type="ChEBI" id="CHEBI:58359"/>
        <dbReference type="ChEBI" id="CHEBI:456216"/>
        <dbReference type="EC" id="6.3.5.5"/>
    </reaction>
</comment>
<keyword evidence="13" id="KW-0464">Manganese</keyword>
<dbReference type="GO" id="GO:0044205">
    <property type="term" value="P:'de novo' UMP biosynthetic process"/>
    <property type="evidence" value="ECO:0007669"/>
    <property type="project" value="UniProtKB-UniPathway"/>
</dbReference>
<evidence type="ECO:0000256" key="8">
    <source>
        <dbReference type="ARBA" id="ARBA00022737"/>
    </source>
</evidence>
<proteinExistence type="inferred from homology"/>
<keyword evidence="18" id="KW-1185">Reference proteome</keyword>
<dbReference type="GO" id="GO:0006541">
    <property type="term" value="P:glutamine metabolic process"/>
    <property type="evidence" value="ECO:0007669"/>
    <property type="project" value="TreeGrafter"/>
</dbReference>
<evidence type="ECO:0000256" key="6">
    <source>
        <dbReference type="ARBA" id="ARBA00022605"/>
    </source>
</evidence>
<dbReference type="Gene3D" id="3.30.1490.20">
    <property type="entry name" value="ATP-grasp fold, A domain"/>
    <property type="match status" value="2"/>
</dbReference>
<accession>A0A2K9NRV4</accession>
<reference evidence="17 18" key="1">
    <citation type="submission" date="2018-01" db="EMBL/GenBank/DDBJ databases">
        <title>Complete genome sequence of Bacteriovorax stolpii DSM12778.</title>
        <authorList>
            <person name="Tang B."/>
            <person name="Chang J."/>
        </authorList>
    </citation>
    <scope>NUCLEOTIDE SEQUENCE [LARGE SCALE GENOMIC DNA]</scope>
    <source>
        <strain evidence="17 18">DSM 12778</strain>
    </source>
</reference>
<dbReference type="OrthoDB" id="5287054at2"/>
<dbReference type="PROSITE" id="PS00867">
    <property type="entry name" value="CPSASE_2"/>
    <property type="match status" value="1"/>
</dbReference>
<dbReference type="SUPFAM" id="SSF52317">
    <property type="entry name" value="Class I glutamine amidotransferase-like"/>
    <property type="match status" value="1"/>
</dbReference>
<dbReference type="KEGG" id="bsto:C0V70_08880"/>
<dbReference type="Gene3D" id="3.30.470.20">
    <property type="entry name" value="ATP-grasp fold, B domain"/>
    <property type="match status" value="2"/>
</dbReference>
<dbReference type="UniPathway" id="UPA00070"/>
<dbReference type="PRINTS" id="PR00099">
    <property type="entry name" value="CPSGATASE"/>
</dbReference>
<dbReference type="PROSITE" id="PS51855">
    <property type="entry name" value="MGS"/>
    <property type="match status" value="1"/>
</dbReference>
<evidence type="ECO:0000256" key="10">
    <source>
        <dbReference type="ARBA" id="ARBA00022840"/>
    </source>
</evidence>
<keyword evidence="5 17" id="KW-0436">Ligase</keyword>
<dbReference type="SUPFAM" id="SSF52021">
    <property type="entry name" value="Carbamoyl phosphate synthetase, small subunit N-terminal domain"/>
    <property type="match status" value="1"/>
</dbReference>
<keyword evidence="6" id="KW-0028">Amino-acid biosynthesis</keyword>
<dbReference type="SMART" id="SM01097">
    <property type="entry name" value="CPSase_sm_chain"/>
    <property type="match status" value="1"/>
</dbReference>
<evidence type="ECO:0000256" key="9">
    <source>
        <dbReference type="ARBA" id="ARBA00022741"/>
    </source>
</evidence>
<dbReference type="FunFam" id="3.40.50.20:FF:000001">
    <property type="entry name" value="Carbamoyl-phosphate synthase large chain"/>
    <property type="match status" value="2"/>
</dbReference>